<keyword evidence="2" id="KW-1185">Reference proteome</keyword>
<reference evidence="1 2" key="1">
    <citation type="submission" date="2018-06" db="EMBL/GenBank/DDBJ databases">
        <title>Comparative genomics of Brasilonema spp. strains.</title>
        <authorList>
            <person name="Alvarenga D.O."/>
            <person name="Fiore M.F."/>
            <person name="Varani A.M."/>
        </authorList>
    </citation>
    <scope>NUCLEOTIDE SEQUENCE [LARGE SCALE GENOMIC DNA]</scope>
    <source>
        <strain evidence="1 2">CENA114</strain>
    </source>
</reference>
<evidence type="ECO:0000313" key="2">
    <source>
        <dbReference type="Proteomes" id="UP000503129"/>
    </source>
</evidence>
<gene>
    <name evidence="1" type="ORF">DP114_29795</name>
</gene>
<evidence type="ECO:0000313" key="1">
    <source>
        <dbReference type="EMBL" id="QDL11536.1"/>
    </source>
</evidence>
<name>A0A856MR39_9CYAN</name>
<dbReference type="AlphaFoldDB" id="A0A856MR39"/>
<dbReference type="Proteomes" id="UP000503129">
    <property type="component" value="Chromosome"/>
</dbReference>
<proteinExistence type="predicted"/>
<dbReference type="KEGG" id="bsen:DP114_29795"/>
<dbReference type="EMBL" id="CP030118">
    <property type="protein sequence ID" value="QDL11536.1"/>
    <property type="molecule type" value="Genomic_DNA"/>
</dbReference>
<accession>A0A856MR39</accession>
<protein>
    <submittedName>
        <fullName evidence="1">Uncharacterized protein</fullName>
    </submittedName>
</protein>
<sequence length="129" mass="14708">MIRHSLLVPFPVDLADNGTVVNADTYPVKGSLVHICTVLLRFKMLPEVLRDKGKDNGLLKPWQGLKSTKKLLPKILPLYKCIPNPRRLQEAHVFHFQNCVFGLSKLGFVYNFMLRTALRMSPWDECSTA</sequence>
<organism evidence="1 2">
    <name type="scientific">Brasilonema sennae CENA114</name>
    <dbReference type="NCBI Taxonomy" id="415709"/>
    <lineage>
        <taxon>Bacteria</taxon>
        <taxon>Bacillati</taxon>
        <taxon>Cyanobacteriota</taxon>
        <taxon>Cyanophyceae</taxon>
        <taxon>Nostocales</taxon>
        <taxon>Scytonemataceae</taxon>
        <taxon>Brasilonema</taxon>
        <taxon>Bromeliae group (in: Brasilonema)</taxon>
    </lineage>
</organism>